<protein>
    <submittedName>
        <fullName evidence="1">Uncharacterized protein</fullName>
    </submittedName>
</protein>
<reference evidence="1 2" key="1">
    <citation type="submission" date="2013-12" db="EMBL/GenBank/DDBJ databases">
        <title>Genome and proteome characterization of Caldibacillus debilis GB1 derived from a cellulolytic aero-tolerant co-culture.</title>
        <authorList>
            <person name="Wushke S.T."/>
            <person name="Zhang X."/>
            <person name="Fristensky B."/>
            <person name="Wilkins J.A."/>
            <person name="Levin D.B."/>
            <person name="Sparling R."/>
        </authorList>
    </citation>
    <scope>NUCLEOTIDE SEQUENCE [LARGE SCALE GENOMIC DNA]</scope>
    <source>
        <strain evidence="1 2">GB1</strain>
    </source>
</reference>
<sequence>MAAVKKLQGMYTDDAALPCRENPGSFGWERKNPGPSEGLSAKNWTFAKYQYFPFTVYNDYDNGKKGSRIQPWQP</sequence>
<dbReference type="Proteomes" id="UP000286235">
    <property type="component" value="Unassembled WGS sequence"/>
</dbReference>
<name>A0A420VJ23_9BACI</name>
<proteinExistence type="predicted"/>
<keyword evidence="2" id="KW-1185">Reference proteome</keyword>
<organism evidence="1 2">
    <name type="scientific">Caldibacillus debilis GB1</name>
    <dbReference type="NCBI Taxonomy" id="1339248"/>
    <lineage>
        <taxon>Bacteria</taxon>
        <taxon>Bacillati</taxon>
        <taxon>Bacillota</taxon>
        <taxon>Bacilli</taxon>
        <taxon>Bacillales</taxon>
        <taxon>Bacillaceae</taxon>
        <taxon>Caldibacillus</taxon>
    </lineage>
</organism>
<evidence type="ECO:0000313" key="1">
    <source>
        <dbReference type="EMBL" id="RKO63671.1"/>
    </source>
</evidence>
<evidence type="ECO:0000313" key="2">
    <source>
        <dbReference type="Proteomes" id="UP000286235"/>
    </source>
</evidence>
<dbReference type="AlphaFoldDB" id="A0A420VJ23"/>
<comment type="caution">
    <text evidence="1">The sequence shown here is derived from an EMBL/GenBank/DDBJ whole genome shotgun (WGS) entry which is preliminary data.</text>
</comment>
<dbReference type="EMBL" id="AZRV01000004">
    <property type="protein sequence ID" value="RKO63671.1"/>
    <property type="molecule type" value="Genomic_DNA"/>
</dbReference>
<accession>A0A420VJ23</accession>
<gene>
    <name evidence="1" type="ORF">Cdeb_02616</name>
</gene>